<dbReference type="PANTHER" id="PTHR46832">
    <property type="entry name" value="5'-METHYLTHIOADENOSINE/S-ADENOSYLHOMOCYSTEINE NUCLEOSIDASE"/>
    <property type="match status" value="1"/>
</dbReference>
<dbReference type="GO" id="GO:0009116">
    <property type="term" value="P:nucleoside metabolic process"/>
    <property type="evidence" value="ECO:0007669"/>
    <property type="project" value="InterPro"/>
</dbReference>
<gene>
    <name evidence="2" type="ORF">UFOPK2754_03110</name>
    <name evidence="3" type="ORF">UFOPK3752_02345</name>
</gene>
<evidence type="ECO:0000259" key="1">
    <source>
        <dbReference type="Pfam" id="PF01048"/>
    </source>
</evidence>
<dbReference type="GO" id="GO:0019284">
    <property type="term" value="P:L-methionine salvage from S-adenosylmethionine"/>
    <property type="evidence" value="ECO:0007669"/>
    <property type="project" value="TreeGrafter"/>
</dbReference>
<dbReference type="SUPFAM" id="SSF53167">
    <property type="entry name" value="Purine and uridine phosphorylases"/>
    <property type="match status" value="1"/>
</dbReference>
<reference evidence="3" key="1">
    <citation type="submission" date="2020-05" db="EMBL/GenBank/DDBJ databases">
        <authorList>
            <person name="Chiriac C."/>
            <person name="Salcher M."/>
            <person name="Ghai R."/>
            <person name="Kavagutti S V."/>
        </authorList>
    </citation>
    <scope>NUCLEOTIDE SEQUENCE</scope>
</reference>
<name>A0A6J7L5B3_9ZZZZ</name>
<dbReference type="AlphaFoldDB" id="A0A6J7L5B3"/>
<sequence>MGLMELRGTISRDRPLLVVAMHEEALHYGFELPVLVTGPGKVHAAIAVATLLAGERPSSIVNVGTAGALRAGLEGIHEIGTVSQHDFDDAGLHDITGQHFGAPIMIGDGLVLTTGDRFVAGGPVRDALAQHADLVDMEGYAVAAACIAADIPVRLIKIVSDDAGRDAAASWVDGVADLAHALSVWVNNNLL</sequence>
<evidence type="ECO:0000313" key="2">
    <source>
        <dbReference type="EMBL" id="CAB4771349.1"/>
    </source>
</evidence>
<dbReference type="NCBIfam" id="NF004168">
    <property type="entry name" value="PRK05634.1"/>
    <property type="match status" value="1"/>
</dbReference>
<proteinExistence type="predicted"/>
<dbReference type="PANTHER" id="PTHR46832:SF1">
    <property type="entry name" value="5'-METHYLTHIOADENOSINE_S-ADENOSYLHOMOCYSTEINE NUCLEOSIDASE"/>
    <property type="match status" value="1"/>
</dbReference>
<dbReference type="EMBL" id="CAFBND010000170">
    <property type="protein sequence ID" value="CAB4962062.1"/>
    <property type="molecule type" value="Genomic_DNA"/>
</dbReference>
<evidence type="ECO:0000313" key="3">
    <source>
        <dbReference type="EMBL" id="CAB4962062.1"/>
    </source>
</evidence>
<feature type="domain" description="Nucleoside phosphorylase" evidence="1">
    <location>
        <begin position="113"/>
        <end position="171"/>
    </location>
</feature>
<dbReference type="Gene3D" id="3.40.50.1580">
    <property type="entry name" value="Nucleoside phosphorylase domain"/>
    <property type="match status" value="1"/>
</dbReference>
<accession>A0A6J7L5B3</accession>
<dbReference type="InterPro" id="IPR035994">
    <property type="entry name" value="Nucleoside_phosphorylase_sf"/>
</dbReference>
<dbReference type="Pfam" id="PF01048">
    <property type="entry name" value="PNP_UDP_1"/>
    <property type="match status" value="1"/>
</dbReference>
<organism evidence="3">
    <name type="scientific">freshwater metagenome</name>
    <dbReference type="NCBI Taxonomy" id="449393"/>
    <lineage>
        <taxon>unclassified sequences</taxon>
        <taxon>metagenomes</taxon>
        <taxon>ecological metagenomes</taxon>
    </lineage>
</organism>
<dbReference type="GO" id="GO:0005829">
    <property type="term" value="C:cytosol"/>
    <property type="evidence" value="ECO:0007669"/>
    <property type="project" value="TreeGrafter"/>
</dbReference>
<dbReference type="InterPro" id="IPR000845">
    <property type="entry name" value="Nucleoside_phosphorylase_d"/>
</dbReference>
<dbReference type="GO" id="GO:0008930">
    <property type="term" value="F:methylthioadenosine nucleosidase activity"/>
    <property type="evidence" value="ECO:0007669"/>
    <property type="project" value="TreeGrafter"/>
</dbReference>
<dbReference type="GO" id="GO:0008782">
    <property type="term" value="F:adenosylhomocysteine nucleosidase activity"/>
    <property type="evidence" value="ECO:0007669"/>
    <property type="project" value="TreeGrafter"/>
</dbReference>
<protein>
    <submittedName>
        <fullName evidence="3">Unannotated protein</fullName>
    </submittedName>
</protein>
<dbReference type="EMBL" id="CAEZYR010000184">
    <property type="protein sequence ID" value="CAB4771349.1"/>
    <property type="molecule type" value="Genomic_DNA"/>
</dbReference>